<name>A0A2Z6DVX3_HYDTE</name>
<evidence type="ECO:0000313" key="2">
    <source>
        <dbReference type="EMBL" id="BBD76509.1"/>
    </source>
</evidence>
<dbReference type="SUPFAM" id="SSF52096">
    <property type="entry name" value="ClpP/crotonase"/>
    <property type="match status" value="1"/>
</dbReference>
<dbReference type="Proteomes" id="UP000262004">
    <property type="component" value="Chromosome"/>
</dbReference>
<dbReference type="EMBL" id="AP018558">
    <property type="protein sequence ID" value="BBD76509.1"/>
    <property type="molecule type" value="Genomic_DNA"/>
</dbReference>
<dbReference type="InterPro" id="IPR029045">
    <property type="entry name" value="ClpP/crotonase-like_dom_sf"/>
</dbReference>
<gene>
    <name evidence="2" type="ORF">HPTL_0239</name>
</gene>
<dbReference type="RefSeq" id="WP_119334345.1">
    <property type="nucleotide sequence ID" value="NZ_AP018558.1"/>
</dbReference>
<dbReference type="PANTHER" id="PTHR43802">
    <property type="entry name" value="ENOYL-COA HYDRATASE"/>
    <property type="match status" value="1"/>
</dbReference>
<evidence type="ECO:0000256" key="1">
    <source>
        <dbReference type="ARBA" id="ARBA00005254"/>
    </source>
</evidence>
<dbReference type="Pfam" id="PF00378">
    <property type="entry name" value="ECH_1"/>
    <property type="match status" value="1"/>
</dbReference>
<dbReference type="InterPro" id="IPR001753">
    <property type="entry name" value="Enoyl-CoA_hydra/iso"/>
</dbReference>
<dbReference type="GO" id="GO:0003824">
    <property type="term" value="F:catalytic activity"/>
    <property type="evidence" value="ECO:0007669"/>
    <property type="project" value="UniProtKB-ARBA"/>
</dbReference>
<dbReference type="PANTHER" id="PTHR43802:SF1">
    <property type="entry name" value="IP11341P-RELATED"/>
    <property type="match status" value="1"/>
</dbReference>
<dbReference type="OrthoDB" id="9795613at2"/>
<dbReference type="KEGG" id="htl:HPTL_0239"/>
<comment type="similarity">
    <text evidence="1">Belongs to the enoyl-CoA hydratase/isomerase family.</text>
</comment>
<sequence>MHGTVILQRDACGVAVVTLTHPGKKNAINEAMWRQLAAHFAELANDDAVGAIVITGADGDFAAGGDLSEFPTVRANRSRAAAYHEGAVRPALLAIRDCPKPVLAAVEGACVGGGLEIALLCDWIVASENARFGAPVAKLGFAVYPGEMELIAPRLPRALLARMLLEGALLPTASLVAAGVVTDSVAPGTALAAARAAAERIAALPRHAVTSHKAWLARLTQNPTPLSEEERQQGLLWVDDPEHWERLRAFFR</sequence>
<dbReference type="SMR" id="A0A2Z6DVX3"/>
<reference evidence="2 3" key="1">
    <citation type="submission" date="2018-04" db="EMBL/GenBank/DDBJ databases">
        <title>Complete genome sequence of Hydrogenophilus thermoluteolus TH-1.</title>
        <authorList>
            <person name="Arai H."/>
        </authorList>
    </citation>
    <scope>NUCLEOTIDE SEQUENCE [LARGE SCALE GENOMIC DNA]</scope>
    <source>
        <strain evidence="2 3">TH-1</strain>
    </source>
</reference>
<proteinExistence type="inferred from homology"/>
<dbReference type="AlphaFoldDB" id="A0A2Z6DVX3"/>
<dbReference type="CDD" id="cd06558">
    <property type="entry name" value="crotonase-like"/>
    <property type="match status" value="1"/>
</dbReference>
<evidence type="ECO:0000313" key="3">
    <source>
        <dbReference type="Proteomes" id="UP000262004"/>
    </source>
</evidence>
<dbReference type="Gene3D" id="3.90.226.10">
    <property type="entry name" value="2-enoyl-CoA Hydratase, Chain A, domain 1"/>
    <property type="match status" value="1"/>
</dbReference>
<keyword evidence="3" id="KW-1185">Reference proteome</keyword>
<accession>A0A2Z6DVX3</accession>
<organism evidence="2 3">
    <name type="scientific">Hydrogenophilus thermoluteolus</name>
    <name type="common">Pseudomonas hydrogenothermophila</name>
    <dbReference type="NCBI Taxonomy" id="297"/>
    <lineage>
        <taxon>Bacteria</taxon>
        <taxon>Pseudomonadati</taxon>
        <taxon>Pseudomonadota</taxon>
        <taxon>Hydrogenophilia</taxon>
        <taxon>Hydrogenophilales</taxon>
        <taxon>Hydrogenophilaceae</taxon>
        <taxon>Hydrogenophilus</taxon>
    </lineage>
</organism>
<protein>
    <submittedName>
        <fullName evidence="2">Enoyl-CoA hydratase/carnithine racemase</fullName>
    </submittedName>
</protein>